<keyword evidence="2" id="KW-0238">DNA-binding</keyword>
<dbReference type="AlphaFoldDB" id="A0A7G9GSH4"/>
<gene>
    <name evidence="2" type="ORF">H9Q80_07390</name>
</gene>
<dbReference type="EMBL" id="CP060636">
    <property type="protein sequence ID" value="QNM13756.1"/>
    <property type="molecule type" value="Genomic_DNA"/>
</dbReference>
<evidence type="ECO:0000313" key="3">
    <source>
        <dbReference type="Proteomes" id="UP000515856"/>
    </source>
</evidence>
<proteinExistence type="predicted"/>
<dbReference type="Gene3D" id="2.40.50.1020">
    <property type="entry name" value="LytTr DNA-binding domain"/>
    <property type="match status" value="1"/>
</dbReference>
<dbReference type="SMART" id="SM00850">
    <property type="entry name" value="LytTR"/>
    <property type="match status" value="1"/>
</dbReference>
<dbReference type="GO" id="GO:0003677">
    <property type="term" value="F:DNA binding"/>
    <property type="evidence" value="ECO:0007669"/>
    <property type="project" value="UniProtKB-KW"/>
</dbReference>
<evidence type="ECO:0000259" key="1">
    <source>
        <dbReference type="PROSITE" id="PS50930"/>
    </source>
</evidence>
<dbReference type="GO" id="GO:0000156">
    <property type="term" value="F:phosphorelay response regulator activity"/>
    <property type="evidence" value="ECO:0007669"/>
    <property type="project" value="InterPro"/>
</dbReference>
<keyword evidence="3" id="KW-1185">Reference proteome</keyword>
<accession>A0A7G9GSH4</accession>
<dbReference type="Proteomes" id="UP000515856">
    <property type="component" value="Chromosome"/>
</dbReference>
<dbReference type="PROSITE" id="PS50930">
    <property type="entry name" value="HTH_LYTTR"/>
    <property type="match status" value="1"/>
</dbReference>
<name>A0A7G9GSH4_9FIRM</name>
<dbReference type="PANTHER" id="PTHR37299:SF4">
    <property type="entry name" value="TRANSCRIPTIONAL REGULATOR"/>
    <property type="match status" value="1"/>
</dbReference>
<feature type="domain" description="HTH LytTR-type" evidence="1">
    <location>
        <begin position="42"/>
        <end position="146"/>
    </location>
</feature>
<reference evidence="2 3" key="1">
    <citation type="submission" date="2020-08" db="EMBL/GenBank/DDBJ databases">
        <authorList>
            <person name="Liu C."/>
            <person name="Sun Q."/>
        </authorList>
    </citation>
    <scope>NUCLEOTIDE SEQUENCE [LARGE SCALE GENOMIC DNA]</scope>
    <source>
        <strain evidence="2 3">NSJ-61</strain>
    </source>
</reference>
<dbReference type="InterPro" id="IPR007492">
    <property type="entry name" value="LytTR_DNA-bd_dom"/>
</dbReference>
<organism evidence="2 3">
    <name type="scientific">[Eubacterium] hominis</name>
    <dbReference type="NCBI Taxonomy" id="2764325"/>
    <lineage>
        <taxon>Bacteria</taxon>
        <taxon>Bacillati</taxon>
        <taxon>Bacillota</taxon>
        <taxon>Erysipelotrichia</taxon>
        <taxon>Erysipelotrichales</taxon>
        <taxon>Erysipelotrichaceae</taxon>
        <taxon>Amedibacillus</taxon>
    </lineage>
</organism>
<dbReference type="InterPro" id="IPR046947">
    <property type="entry name" value="LytR-like"/>
</dbReference>
<dbReference type="RefSeq" id="WP_117451246.1">
    <property type="nucleotide sequence ID" value="NZ_CP060636.1"/>
</dbReference>
<sequence length="146" mass="17014">MKIIIEEKTSKDEEDTIIIRCDTLDDSIMKLIHQLKSKDELLIGTANEKIARIRPQDVYYFESVDHKVFLYTEKDVYEIKQKLYEIEDTYQGMDYFRVSKSVILNLSKIQHLSPVLGSRLEATLLNGERIMISRQYVAALKVLLGI</sequence>
<protein>
    <submittedName>
        <fullName evidence="2">LytTR family transcriptional regulator DNA-binding domain-containing protein</fullName>
    </submittedName>
</protein>
<dbReference type="Pfam" id="PF04397">
    <property type="entry name" value="LytTR"/>
    <property type="match status" value="1"/>
</dbReference>
<dbReference type="KEGG" id="ehn:H9Q80_07390"/>
<dbReference type="PANTHER" id="PTHR37299">
    <property type="entry name" value="TRANSCRIPTIONAL REGULATOR-RELATED"/>
    <property type="match status" value="1"/>
</dbReference>
<evidence type="ECO:0000313" key="2">
    <source>
        <dbReference type="EMBL" id="QNM13756.1"/>
    </source>
</evidence>